<feature type="compositionally biased region" description="Acidic residues" evidence="1">
    <location>
        <begin position="331"/>
        <end position="342"/>
    </location>
</feature>
<evidence type="ECO:0000313" key="2">
    <source>
        <dbReference type="EMBL" id="SFD87163.1"/>
    </source>
</evidence>
<dbReference type="PROSITE" id="PS51257">
    <property type="entry name" value="PROKAR_LIPOPROTEIN"/>
    <property type="match status" value="1"/>
</dbReference>
<reference evidence="3" key="1">
    <citation type="submission" date="2016-10" db="EMBL/GenBank/DDBJ databases">
        <authorList>
            <person name="Varghese N."/>
            <person name="Submissions S."/>
        </authorList>
    </citation>
    <scope>NUCLEOTIDE SEQUENCE [LARGE SCALE GENOMIC DNA]</scope>
    <source>
        <strain evidence="3">DSM 7481</strain>
    </source>
</reference>
<evidence type="ECO:0008006" key="4">
    <source>
        <dbReference type="Google" id="ProtNLM"/>
    </source>
</evidence>
<organism evidence="2 3">
    <name type="scientific">Paracidovorax konjaci</name>
    <dbReference type="NCBI Taxonomy" id="32040"/>
    <lineage>
        <taxon>Bacteria</taxon>
        <taxon>Pseudomonadati</taxon>
        <taxon>Pseudomonadota</taxon>
        <taxon>Betaproteobacteria</taxon>
        <taxon>Burkholderiales</taxon>
        <taxon>Comamonadaceae</taxon>
        <taxon>Paracidovorax</taxon>
    </lineage>
</organism>
<keyword evidence="3" id="KW-1185">Reference proteome</keyword>
<evidence type="ECO:0000313" key="3">
    <source>
        <dbReference type="Proteomes" id="UP000199517"/>
    </source>
</evidence>
<dbReference type="AlphaFoldDB" id="A0A1I1W1I1"/>
<dbReference type="STRING" id="32040.SAMN04489710_107238"/>
<protein>
    <recommendedName>
        <fullName evidence="4">TspB protein</fullName>
    </recommendedName>
</protein>
<feature type="region of interest" description="Disordered" evidence="1">
    <location>
        <begin position="133"/>
        <end position="158"/>
    </location>
</feature>
<sequence length="444" mass="47760">MRINRGIYAKFCRIIFCIGIGFACLGRISLSHAAYTQLTPPPGWVAGSGAGATYQPPAASAWVNSKAMADAAIRSASATSKIRVALPLSPAASRVAAGVIFAHPALRTAVGIATWLGLANVVWNELLQRWEEPGTPGDPLGGKQWKDPTQNPEGGWYSSHSGACSARAGFVASHRPGEGVYYVSSDASGKCNFMLNGNIVSEIMATRGKDCEEDWYVPICEGKDPVPLTEEQFKDKLAPKKMPESVPREIGPGALPVDKPVVNPGTDGKPKPMFIPTGKPIRNPNYDPSKPISSTNKPFLQPGIRVTPSGTDAEPWRVDVEPVERPVDSENPSEEPLPDEDTSEKPAEKELDLCTLNPDILACAKPDLDVPDEKIPKKNQDVSYQPENLFGGGSCPADKVGTSHSLKVWDWQQSCNYITSYVRPLILLMCSIAAMVILTAGTRT</sequence>
<gene>
    <name evidence="2" type="ORF">SAMN04489710_107238</name>
</gene>
<feature type="compositionally biased region" description="Polar residues" evidence="1">
    <location>
        <begin position="147"/>
        <end position="158"/>
    </location>
</feature>
<feature type="region of interest" description="Disordered" evidence="1">
    <location>
        <begin position="239"/>
        <end position="347"/>
    </location>
</feature>
<feature type="compositionally biased region" description="Basic and acidic residues" evidence="1">
    <location>
        <begin position="314"/>
        <end position="328"/>
    </location>
</feature>
<dbReference type="Proteomes" id="UP000199517">
    <property type="component" value="Unassembled WGS sequence"/>
</dbReference>
<proteinExistence type="predicted"/>
<evidence type="ECO:0000256" key="1">
    <source>
        <dbReference type="SAM" id="MobiDB-lite"/>
    </source>
</evidence>
<dbReference type="EMBL" id="FOMQ01000007">
    <property type="protein sequence ID" value="SFD87163.1"/>
    <property type="molecule type" value="Genomic_DNA"/>
</dbReference>
<accession>A0A1I1W1I1</accession>
<name>A0A1I1W1I1_9BURK</name>